<reference evidence="1 2" key="1">
    <citation type="submission" date="2018-06" db="EMBL/GenBank/DDBJ databases">
        <authorList>
            <consortium name="Pathogen Informatics"/>
            <person name="Doyle S."/>
        </authorList>
    </citation>
    <scope>NUCLEOTIDE SEQUENCE [LARGE SCALE GENOMIC DNA]</scope>
    <source>
        <strain evidence="1 2">NCTC11647</strain>
    </source>
</reference>
<accession>A0A2T3QLA2</accession>
<evidence type="ECO:0000313" key="1">
    <source>
        <dbReference type="EMBL" id="SPY44016.1"/>
    </source>
</evidence>
<proteinExistence type="predicted"/>
<name>A0A2T3QLA2_PHODM</name>
<dbReference type="AlphaFoldDB" id="A0A2T3QLA2"/>
<dbReference type="Proteomes" id="UP000251647">
    <property type="component" value="Unassembled WGS sequence"/>
</dbReference>
<gene>
    <name evidence="1" type="ORF">NCTC11647_02951</name>
</gene>
<protein>
    <submittedName>
        <fullName evidence="1">Uncharacterized protein</fullName>
    </submittedName>
</protein>
<organism evidence="1 2">
    <name type="scientific">Photobacterium damselae</name>
    <dbReference type="NCBI Taxonomy" id="38293"/>
    <lineage>
        <taxon>Bacteria</taxon>
        <taxon>Pseudomonadati</taxon>
        <taxon>Pseudomonadota</taxon>
        <taxon>Gammaproteobacteria</taxon>
        <taxon>Vibrionales</taxon>
        <taxon>Vibrionaceae</taxon>
        <taxon>Photobacterium</taxon>
    </lineage>
</organism>
<dbReference type="RefSeq" id="WP_005305699.1">
    <property type="nucleotide sequence ID" value="NZ_PYOG01000006.1"/>
</dbReference>
<evidence type="ECO:0000313" key="2">
    <source>
        <dbReference type="Proteomes" id="UP000251647"/>
    </source>
</evidence>
<dbReference type="EMBL" id="UATL01000005">
    <property type="protein sequence ID" value="SPY44016.1"/>
    <property type="molecule type" value="Genomic_DNA"/>
</dbReference>
<sequence length="234" mass="26345">MTYGIDMRTTNGKRMVWGREEVYLYWGRVEVNYEGNEGKKIHSLFNIPINWSPLVFSRILSNSIPNIVAGKSDGIHMVNKNERLHVESNFEGNSGSRKISYYVFVPAKHIPLPKHGLMVKNDIGNICFHSGRRSLNVKDLLKKTNIGASGVSTTYSYNVAAQTTLTGAARIPISPYQSFGYYRTTLGSERGIHISWFLVESSSNPYPETPTFITASVPLINADEYHDISSLHWI</sequence>